<dbReference type="Pfam" id="PF01593">
    <property type="entry name" value="Amino_oxidase"/>
    <property type="match status" value="1"/>
</dbReference>
<name>A0A9P8NDZ5_ASPFM</name>
<feature type="binding site" evidence="5">
    <location>
        <position position="281"/>
    </location>
    <ligand>
        <name>FAD</name>
        <dbReference type="ChEBI" id="CHEBI:57692"/>
    </ligand>
</feature>
<dbReference type="Proteomes" id="UP000813423">
    <property type="component" value="Unassembled WGS sequence"/>
</dbReference>
<evidence type="ECO:0000256" key="5">
    <source>
        <dbReference type="PIRSR" id="PIRSR601613-1"/>
    </source>
</evidence>
<comment type="cofactor">
    <cofactor evidence="1 6">
        <name>FAD</name>
        <dbReference type="ChEBI" id="CHEBI:57692"/>
    </cofactor>
</comment>
<comment type="catalytic activity">
    <reaction evidence="4">
        <text>a secondary aliphatic amine + O2 + H2O = a primary amine + an aldehyde + H2O2</text>
        <dbReference type="Rhea" id="RHEA:26414"/>
        <dbReference type="ChEBI" id="CHEBI:15377"/>
        <dbReference type="ChEBI" id="CHEBI:15379"/>
        <dbReference type="ChEBI" id="CHEBI:16240"/>
        <dbReference type="ChEBI" id="CHEBI:17478"/>
        <dbReference type="ChEBI" id="CHEBI:58855"/>
        <dbReference type="ChEBI" id="CHEBI:65296"/>
        <dbReference type="EC" id="1.4.3.4"/>
    </reaction>
</comment>
<evidence type="ECO:0000313" key="9">
    <source>
        <dbReference type="Proteomes" id="UP000813423"/>
    </source>
</evidence>
<protein>
    <recommendedName>
        <fullName evidence="6">Amine oxidase</fullName>
        <ecNumber evidence="6">1.4.3.-</ecNumber>
    </recommendedName>
</protein>
<dbReference type="InterPro" id="IPR050703">
    <property type="entry name" value="Flavin_MAO"/>
</dbReference>
<dbReference type="EMBL" id="JAIBSC010000036">
    <property type="protein sequence ID" value="KAH1906495.1"/>
    <property type="molecule type" value="Genomic_DNA"/>
</dbReference>
<dbReference type="AlphaFoldDB" id="A0A9P8NDZ5"/>
<dbReference type="GO" id="GO:0097621">
    <property type="term" value="F:monoamine oxidase activity"/>
    <property type="evidence" value="ECO:0007669"/>
    <property type="project" value="UniProtKB-EC"/>
</dbReference>
<comment type="caution">
    <text evidence="8">The sequence shown here is derived from an EMBL/GenBank/DDBJ whole genome shotgun (WGS) entry which is preliminary data.</text>
</comment>
<keyword evidence="3 6" id="KW-0560">Oxidoreductase</keyword>
<evidence type="ECO:0000256" key="3">
    <source>
        <dbReference type="ARBA" id="ARBA00023002"/>
    </source>
</evidence>
<keyword evidence="6" id="KW-0285">Flavoprotein</keyword>
<dbReference type="InterPro" id="IPR002937">
    <property type="entry name" value="Amino_oxidase"/>
</dbReference>
<keyword evidence="6" id="KW-0274">FAD</keyword>
<dbReference type="InterPro" id="IPR036188">
    <property type="entry name" value="FAD/NAD-bd_sf"/>
</dbReference>
<dbReference type="Gene3D" id="3.50.50.60">
    <property type="entry name" value="FAD/NAD(P)-binding domain"/>
    <property type="match status" value="1"/>
</dbReference>
<accession>A0A9P8NDZ5</accession>
<proteinExistence type="inferred from homology"/>
<dbReference type="PANTHER" id="PTHR43563:SF1">
    <property type="entry name" value="AMINE OXIDASE [FLAVIN-CONTAINING] B"/>
    <property type="match status" value="1"/>
</dbReference>
<dbReference type="EC" id="1.4.3.-" evidence="6"/>
<feature type="binding site" evidence="5">
    <location>
        <begin position="69"/>
        <end position="70"/>
    </location>
    <ligand>
        <name>FAD</name>
        <dbReference type="ChEBI" id="CHEBI:57692"/>
    </ligand>
</feature>
<evidence type="ECO:0000256" key="1">
    <source>
        <dbReference type="ARBA" id="ARBA00001974"/>
    </source>
</evidence>
<dbReference type="PANTHER" id="PTHR43563">
    <property type="entry name" value="AMINE OXIDASE"/>
    <property type="match status" value="1"/>
</dbReference>
<evidence type="ECO:0000256" key="2">
    <source>
        <dbReference type="ARBA" id="ARBA00005995"/>
    </source>
</evidence>
<feature type="domain" description="Amine oxidase" evidence="7">
    <location>
        <begin position="49"/>
        <end position="483"/>
    </location>
</feature>
<organism evidence="8 9">
    <name type="scientific">Aspergillus fumigatus</name>
    <name type="common">Neosartorya fumigata</name>
    <dbReference type="NCBI Taxonomy" id="746128"/>
    <lineage>
        <taxon>Eukaryota</taxon>
        <taxon>Fungi</taxon>
        <taxon>Dikarya</taxon>
        <taxon>Ascomycota</taxon>
        <taxon>Pezizomycotina</taxon>
        <taxon>Eurotiomycetes</taxon>
        <taxon>Eurotiomycetidae</taxon>
        <taxon>Eurotiales</taxon>
        <taxon>Aspergillaceae</taxon>
        <taxon>Aspergillus</taxon>
        <taxon>Aspergillus subgen. Fumigati</taxon>
    </lineage>
</organism>
<evidence type="ECO:0000256" key="6">
    <source>
        <dbReference type="RuleBase" id="RU362067"/>
    </source>
</evidence>
<sequence>MTMAKSQEGFVWSSKDGFRYGLPTAAVVASTPKSELSASYDVIVIGAGFAGLTVARDLGFKGKKVLLIEARDRIGGRCWTVDTGETAKLEMGGTWVHWIQPHVFSELQRCDLDEFVETVAFPENCESVKKASRQDPAVVHDPAEGQAMMEQLEGLMAKFFDIDGQGGRSVIPFPFNMASSTNHNPEYLELDKLSIADRVAQMPDCDEEQRAVLGAQAASFYGIAPEKGAFTEVLHTQALCNFDPAMTEIATMKYKIAEGTTAFALAILNDFKGDRIFSSPVQSISQPSDHAPVAVTLKNGEQFTSNSVVSTIPVNVLSSITFNPPLSPLKKEAFSDAVTPARIDKLLVCTPTKFANGFTVSCEGGDMPFASGFLDGTHGSHNLLTLLTHPDNKFDSAEDNIRLVETLHPSGVEVHSVYGHIWSDDPYAGGVMPVRKPGFLGKYHDEIRKPHGNVHFCGSDFADGWRGFISGAFEDAYRVTREVETSLSIK</sequence>
<reference evidence="8" key="1">
    <citation type="submission" date="2021-08" db="EMBL/GenBank/DDBJ databases">
        <title>Global Aspergillus fumigatus from environmental and clinical sources.</title>
        <authorList>
            <person name="Barber A."/>
            <person name="Sae-Ong T."/>
        </authorList>
    </citation>
    <scope>NUCLEOTIDE SEQUENCE</scope>
    <source>
        <strain evidence="8">NRZ-2016-071</strain>
    </source>
</reference>
<evidence type="ECO:0000313" key="8">
    <source>
        <dbReference type="EMBL" id="KAH1906495.1"/>
    </source>
</evidence>
<evidence type="ECO:0000259" key="7">
    <source>
        <dbReference type="Pfam" id="PF01593"/>
    </source>
</evidence>
<dbReference type="PRINTS" id="PR00757">
    <property type="entry name" value="AMINEOXDASEF"/>
</dbReference>
<evidence type="ECO:0000256" key="4">
    <source>
        <dbReference type="ARBA" id="ARBA00048448"/>
    </source>
</evidence>
<dbReference type="Gene3D" id="3.90.660.10">
    <property type="match status" value="1"/>
</dbReference>
<gene>
    <name evidence="8" type="ORF">KXV57_005328</name>
</gene>
<dbReference type="SUPFAM" id="SSF51905">
    <property type="entry name" value="FAD/NAD(P)-binding domain"/>
    <property type="match status" value="1"/>
</dbReference>
<comment type="similarity">
    <text evidence="2 6">Belongs to the flavin monoamine oxidase family.</text>
</comment>
<dbReference type="InterPro" id="IPR001613">
    <property type="entry name" value="Flavin_amine_oxidase"/>
</dbReference>
<dbReference type="Gene3D" id="1.10.405.10">
    <property type="entry name" value="Guanine Nucleotide Dissociation Inhibitor, domain 1"/>
    <property type="match status" value="1"/>
</dbReference>